<keyword evidence="8" id="KW-0915">Sodium</keyword>
<dbReference type="GO" id="GO:0043005">
    <property type="term" value="C:neuron projection"/>
    <property type="evidence" value="ECO:0007669"/>
    <property type="project" value="TreeGrafter"/>
</dbReference>
<feature type="transmembrane region" description="Helical" evidence="11">
    <location>
        <begin position="386"/>
        <end position="412"/>
    </location>
</feature>
<keyword evidence="7 11" id="KW-0472">Membrane</keyword>
<name>A0A3Q0IZ54_DIACI</name>
<dbReference type="NCBIfam" id="NF037979">
    <property type="entry name" value="Na_transp"/>
    <property type="match status" value="1"/>
</dbReference>
<dbReference type="InterPro" id="IPR000175">
    <property type="entry name" value="Na/ntran_symport"/>
</dbReference>
<feature type="disulfide bond" evidence="9">
    <location>
        <begin position="159"/>
        <end position="168"/>
    </location>
</feature>
<dbReference type="PROSITE" id="PS00610">
    <property type="entry name" value="NA_NEUROTRAN_SYMP_1"/>
    <property type="match status" value="1"/>
</dbReference>
<evidence type="ECO:0000256" key="2">
    <source>
        <dbReference type="ARBA" id="ARBA00006459"/>
    </source>
</evidence>
<feature type="transmembrane region" description="Helical" evidence="11">
    <location>
        <begin position="305"/>
        <end position="329"/>
    </location>
</feature>
<evidence type="ECO:0000256" key="1">
    <source>
        <dbReference type="ARBA" id="ARBA00004141"/>
    </source>
</evidence>
<dbReference type="RefSeq" id="XP_026679968.1">
    <property type="nucleotide sequence ID" value="XM_026824167.1"/>
</dbReference>
<evidence type="ECO:0000256" key="8">
    <source>
        <dbReference type="PIRSR" id="PIRSR600175-1"/>
    </source>
</evidence>
<dbReference type="InterPro" id="IPR037272">
    <property type="entry name" value="SNS_sf"/>
</dbReference>
<feature type="transmembrane region" description="Helical" evidence="11">
    <location>
        <begin position="120"/>
        <end position="147"/>
    </location>
</feature>
<feature type="transmembrane region" description="Helical" evidence="11">
    <location>
        <begin position="265"/>
        <end position="285"/>
    </location>
</feature>
<keyword evidence="12" id="KW-1185">Reference proteome</keyword>
<feature type="binding site" evidence="8">
    <location>
        <position position="54"/>
    </location>
    <ligand>
        <name>Na(+)</name>
        <dbReference type="ChEBI" id="CHEBI:29101"/>
        <label>1</label>
    </ligand>
</feature>
<feature type="binding site" evidence="8">
    <location>
        <position position="347"/>
    </location>
    <ligand>
        <name>Na(+)</name>
        <dbReference type="ChEBI" id="CHEBI:29101"/>
        <label>1</label>
    </ligand>
</feature>
<protein>
    <recommendedName>
        <fullName evidence="10">Transporter</fullName>
    </recommendedName>
</protein>
<feature type="binding site" evidence="8">
    <location>
        <position position="415"/>
    </location>
    <ligand>
        <name>Na(+)</name>
        <dbReference type="ChEBI" id="CHEBI:29101"/>
        <label>1</label>
    </ligand>
</feature>
<reference evidence="13" key="1">
    <citation type="submission" date="2025-08" db="UniProtKB">
        <authorList>
            <consortium name="RefSeq"/>
        </authorList>
    </citation>
    <scope>IDENTIFICATION</scope>
</reference>
<evidence type="ECO:0000256" key="10">
    <source>
        <dbReference type="RuleBase" id="RU003732"/>
    </source>
</evidence>
<dbReference type="PROSITE" id="PS50267">
    <property type="entry name" value="NA_NEUROTRAN_SYMP_3"/>
    <property type="match status" value="1"/>
</dbReference>
<dbReference type="SUPFAM" id="SSF161070">
    <property type="entry name" value="SNF-like"/>
    <property type="match status" value="1"/>
</dbReference>
<evidence type="ECO:0000256" key="9">
    <source>
        <dbReference type="PIRSR" id="PIRSR600175-2"/>
    </source>
</evidence>
<dbReference type="GO" id="GO:0005886">
    <property type="term" value="C:plasma membrane"/>
    <property type="evidence" value="ECO:0007669"/>
    <property type="project" value="TreeGrafter"/>
</dbReference>
<evidence type="ECO:0000256" key="4">
    <source>
        <dbReference type="ARBA" id="ARBA00022692"/>
    </source>
</evidence>
<evidence type="ECO:0000256" key="7">
    <source>
        <dbReference type="ARBA" id="ARBA00023136"/>
    </source>
</evidence>
<keyword evidence="3 10" id="KW-0813">Transport</keyword>
<dbReference type="PRINTS" id="PR00176">
    <property type="entry name" value="NANEUSMPORT"/>
</dbReference>
<keyword evidence="6 11" id="KW-1133">Transmembrane helix</keyword>
<dbReference type="PANTHER" id="PTHR11616:SF265">
    <property type="entry name" value="TRANSPORTER"/>
    <property type="match status" value="1"/>
</dbReference>
<keyword evidence="9" id="KW-1015">Disulfide bond</keyword>
<keyword evidence="8" id="KW-0479">Metal-binding</keyword>
<feature type="transmembrane region" description="Helical" evidence="11">
    <location>
        <begin position="473"/>
        <end position="497"/>
    </location>
</feature>
<organism evidence="12 13">
    <name type="scientific">Diaphorina citri</name>
    <name type="common">Asian citrus psyllid</name>
    <dbReference type="NCBI Taxonomy" id="121845"/>
    <lineage>
        <taxon>Eukaryota</taxon>
        <taxon>Metazoa</taxon>
        <taxon>Ecdysozoa</taxon>
        <taxon>Arthropoda</taxon>
        <taxon>Hexapoda</taxon>
        <taxon>Insecta</taxon>
        <taxon>Pterygota</taxon>
        <taxon>Neoptera</taxon>
        <taxon>Paraneoptera</taxon>
        <taxon>Hemiptera</taxon>
        <taxon>Sternorrhyncha</taxon>
        <taxon>Psylloidea</taxon>
        <taxon>Psyllidae</taxon>
        <taxon>Diaphorininae</taxon>
        <taxon>Diaphorina</taxon>
    </lineage>
</organism>
<dbReference type="STRING" id="121845.A0A3Q0IZ54"/>
<dbReference type="GeneID" id="103509991"/>
<proteinExistence type="inferred from homology"/>
<dbReference type="CDD" id="cd11496">
    <property type="entry name" value="SLC6sbd-TauT-like"/>
    <property type="match status" value="1"/>
</dbReference>
<feature type="transmembrane region" description="Helical" evidence="11">
    <location>
        <begin position="78"/>
        <end position="99"/>
    </location>
</feature>
<dbReference type="PANTHER" id="PTHR11616">
    <property type="entry name" value="SODIUM/CHLORIDE DEPENDENT TRANSPORTER"/>
    <property type="match status" value="1"/>
</dbReference>
<comment type="similarity">
    <text evidence="2 10">Belongs to the sodium:neurotransmitter symporter (SNF) (TC 2.A.22) family.</text>
</comment>
<dbReference type="Proteomes" id="UP000079169">
    <property type="component" value="Unplaced"/>
</dbReference>
<evidence type="ECO:0000313" key="13">
    <source>
        <dbReference type="RefSeq" id="XP_026679968.1"/>
    </source>
</evidence>
<feature type="binding site" evidence="8">
    <location>
        <position position="315"/>
    </location>
    <ligand>
        <name>Na(+)</name>
        <dbReference type="ChEBI" id="CHEBI:29101"/>
        <label>1</label>
    </ligand>
</feature>
<evidence type="ECO:0000313" key="12">
    <source>
        <dbReference type="Proteomes" id="UP000079169"/>
    </source>
</evidence>
<dbReference type="GO" id="GO:0046872">
    <property type="term" value="F:metal ion binding"/>
    <property type="evidence" value="ECO:0007669"/>
    <property type="project" value="UniProtKB-KW"/>
</dbReference>
<feature type="transmembrane region" description="Helical" evidence="11">
    <location>
        <begin position="48"/>
        <end position="66"/>
    </location>
</feature>
<evidence type="ECO:0000256" key="6">
    <source>
        <dbReference type="ARBA" id="ARBA00022989"/>
    </source>
</evidence>
<feature type="binding site" evidence="8">
    <location>
        <position position="416"/>
    </location>
    <ligand>
        <name>Na(+)</name>
        <dbReference type="ChEBI" id="CHEBI:29101"/>
        <label>1</label>
    </ligand>
</feature>
<accession>A0A3Q0IZ54</accession>
<dbReference type="Pfam" id="PF00209">
    <property type="entry name" value="SNF"/>
    <property type="match status" value="1"/>
</dbReference>
<comment type="subcellular location">
    <subcellularLocation>
        <location evidence="1">Membrane</location>
        <topology evidence="1">Multi-pass membrane protein</topology>
    </subcellularLocation>
</comment>
<feature type="transmembrane region" description="Helical" evidence="11">
    <location>
        <begin position="341"/>
        <end position="366"/>
    </location>
</feature>
<dbReference type="KEGG" id="dci:103509991"/>
<feature type="binding site" evidence="8">
    <location>
        <position position="56"/>
    </location>
    <ligand>
        <name>Na(+)</name>
        <dbReference type="ChEBI" id="CHEBI:29101"/>
        <label>1</label>
    </ligand>
</feature>
<sequence>MVENKKSPVDTGDQILNLELNQYGGTSPTKPSKDDLPERGTWGSKLDFILSVIGLAIGLGNVWRFPYLCYKNGGGAFLVPYLLTAILAGMPMFFMELALGQMLSVGGLGVFKIAPIFKGVGYAAAVMSCWMNIYYIVILAWAVFYFFMSLRTDVPWRNCNNFWNTKNCVNPYERVGLKCWNATSTLYSKEMYCYINQKNVSTRVLTDPVKEFWERRVLQITDGINNLGGVRWELAATLLLVWVICYFCIWKGVKWTGKVVYFTALFPYFLLIALLIRGITLPGAIDGIKYYIIPNFSKLGESEVWIDAVTQIFFSYGLGLGTLVALGSYNKFNNNVYKDAMLVCAINSSTSMFAGFVIFSVIGFMAHEQRRPVEEVATSGPGLAFLAYPSAVLQLPGAPIWSCLFFIMLLFLGLDSQFCTVEGFITAMVDEWPHLLRRRKELFVLVVCVVSFLIGFVCIFQGGMYIFQIFDSYAVSGFSLLFLMFFECIAISWAFGINKFFDGIKEMVGYYQLPWRSGHCSGRAVKVLVA</sequence>
<feature type="binding site" evidence="8">
    <location>
        <position position="61"/>
    </location>
    <ligand>
        <name>Na(+)</name>
        <dbReference type="ChEBI" id="CHEBI:29101"/>
        <label>1</label>
    </ligand>
</feature>
<feature type="binding site" evidence="8">
    <location>
        <position position="412"/>
    </location>
    <ligand>
        <name>Na(+)</name>
        <dbReference type="ChEBI" id="CHEBI:29101"/>
        <label>1</label>
    </ligand>
</feature>
<feature type="transmembrane region" description="Helical" evidence="11">
    <location>
        <begin position="234"/>
        <end position="253"/>
    </location>
</feature>
<keyword evidence="4 10" id="KW-0812">Transmembrane</keyword>
<dbReference type="GO" id="GO:0005332">
    <property type="term" value="F:gamma-aminobutyric acid:sodium:chloride symporter activity"/>
    <property type="evidence" value="ECO:0007669"/>
    <property type="project" value="TreeGrafter"/>
</dbReference>
<evidence type="ECO:0000256" key="3">
    <source>
        <dbReference type="ARBA" id="ARBA00022448"/>
    </source>
</evidence>
<evidence type="ECO:0000256" key="5">
    <source>
        <dbReference type="ARBA" id="ARBA00022847"/>
    </source>
</evidence>
<keyword evidence="5 10" id="KW-0769">Symport</keyword>
<feature type="transmembrane region" description="Helical" evidence="11">
    <location>
        <begin position="442"/>
        <end position="467"/>
    </location>
</feature>
<dbReference type="PaxDb" id="121845-A0A3Q0IZ54"/>
<evidence type="ECO:0000256" key="11">
    <source>
        <dbReference type="SAM" id="Phobius"/>
    </source>
</evidence>
<dbReference type="AlphaFoldDB" id="A0A3Q0IZ54"/>
<gene>
    <name evidence="13" type="primary">LOC103509991</name>
</gene>